<dbReference type="EMBL" id="JARBJD010000331">
    <property type="protein sequence ID" value="KAK2943743.1"/>
    <property type="molecule type" value="Genomic_DNA"/>
</dbReference>
<keyword evidence="2" id="KW-0808">Transferase</keyword>
<dbReference type="PANTHER" id="PTHR43671:SF13">
    <property type="entry name" value="SERINE_THREONINE-PROTEIN KINASE NEK2"/>
    <property type="match status" value="1"/>
</dbReference>
<name>A0ABQ9WWQ1_9EUKA</name>
<protein>
    <recommendedName>
        <fullName evidence="1">non-specific serine/threonine protein kinase</fullName>
        <ecNumber evidence="1">2.7.11.1</ecNumber>
    </recommendedName>
</protein>
<evidence type="ECO:0000313" key="7">
    <source>
        <dbReference type="EMBL" id="KAK2943743.1"/>
    </source>
</evidence>
<organism evidence="7 8">
    <name type="scientific">Blattamonas nauphoetae</name>
    <dbReference type="NCBI Taxonomy" id="2049346"/>
    <lineage>
        <taxon>Eukaryota</taxon>
        <taxon>Metamonada</taxon>
        <taxon>Preaxostyla</taxon>
        <taxon>Oxymonadida</taxon>
        <taxon>Blattamonas</taxon>
    </lineage>
</organism>
<feature type="domain" description="Protein kinase" evidence="6">
    <location>
        <begin position="1"/>
        <end position="197"/>
    </location>
</feature>
<dbReference type="InterPro" id="IPR011009">
    <property type="entry name" value="Kinase-like_dom_sf"/>
</dbReference>
<evidence type="ECO:0000256" key="3">
    <source>
        <dbReference type="ARBA" id="ARBA00022741"/>
    </source>
</evidence>
<dbReference type="InterPro" id="IPR000719">
    <property type="entry name" value="Prot_kinase_dom"/>
</dbReference>
<keyword evidence="4" id="KW-0418">Kinase</keyword>
<evidence type="ECO:0000256" key="2">
    <source>
        <dbReference type="ARBA" id="ARBA00022679"/>
    </source>
</evidence>
<evidence type="ECO:0000259" key="6">
    <source>
        <dbReference type="PROSITE" id="PS50011"/>
    </source>
</evidence>
<accession>A0ABQ9WWQ1</accession>
<proteinExistence type="predicted"/>
<dbReference type="InterPro" id="IPR050660">
    <property type="entry name" value="NEK_Ser/Thr_kinase"/>
</dbReference>
<dbReference type="Pfam" id="PF00069">
    <property type="entry name" value="Pkinase"/>
    <property type="match status" value="1"/>
</dbReference>
<keyword evidence="8" id="KW-1185">Reference proteome</keyword>
<dbReference type="EC" id="2.7.11.1" evidence="1"/>
<evidence type="ECO:0000256" key="5">
    <source>
        <dbReference type="ARBA" id="ARBA00022840"/>
    </source>
</evidence>
<reference evidence="7 8" key="1">
    <citation type="journal article" date="2022" name="bioRxiv">
        <title>Genomics of Preaxostyla Flagellates Illuminates Evolutionary Transitions and the Path Towards Mitochondrial Loss.</title>
        <authorList>
            <person name="Novak L.V.F."/>
            <person name="Treitli S.C."/>
            <person name="Pyrih J."/>
            <person name="Halakuc P."/>
            <person name="Pipaliya S.V."/>
            <person name="Vacek V."/>
            <person name="Brzon O."/>
            <person name="Soukal P."/>
            <person name="Eme L."/>
            <person name="Dacks J.B."/>
            <person name="Karnkowska A."/>
            <person name="Elias M."/>
            <person name="Hampl V."/>
        </authorList>
    </citation>
    <scope>NUCLEOTIDE SEQUENCE [LARGE SCALE GENOMIC DNA]</scope>
    <source>
        <strain evidence="7">NAU3</strain>
        <tissue evidence="7">Gut</tissue>
    </source>
</reference>
<dbReference type="PROSITE" id="PS50011">
    <property type="entry name" value="PROTEIN_KINASE_DOM"/>
    <property type="match status" value="1"/>
</dbReference>
<dbReference type="PANTHER" id="PTHR43671">
    <property type="entry name" value="SERINE/THREONINE-PROTEIN KINASE NEK"/>
    <property type="match status" value="1"/>
</dbReference>
<dbReference type="Proteomes" id="UP001281761">
    <property type="component" value="Unassembled WGS sequence"/>
</dbReference>
<dbReference type="Gene3D" id="1.10.510.10">
    <property type="entry name" value="Transferase(Phosphotransferase) domain 1"/>
    <property type="match status" value="1"/>
</dbReference>
<keyword evidence="3" id="KW-0547">Nucleotide-binding</keyword>
<evidence type="ECO:0000313" key="8">
    <source>
        <dbReference type="Proteomes" id="UP001281761"/>
    </source>
</evidence>
<gene>
    <name evidence="7" type="ORF">BLNAU_21346</name>
</gene>
<comment type="caution">
    <text evidence="7">The sequence shown here is derived from an EMBL/GenBank/DDBJ whole genome shotgun (WGS) entry which is preliminary data.</text>
</comment>
<evidence type="ECO:0000256" key="4">
    <source>
        <dbReference type="ARBA" id="ARBA00022777"/>
    </source>
</evidence>
<sequence length="623" mass="70695">MGGHQAIVMELGTRSLKDLIMEYEQRKELIPLPLTVMILVDICEGLLWMHTHSSGSTAHGDLKPENVLLRPNNRAFLCDLGGSALLDQQLTSTVRELGTFEYNSPERLMDSNGIATPASDVWSLGVLAYRMVTGKSLFEGLQLFQMITALRTFDETRIPNTIPGPVRAVLLKMLEPKMALRATTTALFEGGLLERMLGPETPLSEMKDIQLATEVNEIKESSSDAKRREKTMELEIEKQKLLAETKELERQLRSVQMPLQRIRERNCELEKEEELEHLQHPLPNQPAPIPFDPEDNVLSSNFKLPDLQFYESNKPAEDERSYFKISGNIITRTGFDETQYWSTTLFKEPISEGVVSVAITVLAIPKAKGWSLLFGKCSDSQEGLRFGLVDALMRRIQQHDLLGFRIPSSIALVPKDGRISSMLPSNKQRLDNSVEFVVMSEGDRVVLEVDMDARPRTAVFIINGNVPLTFVSGLPPNIRFGLSMKNEGVSVRFDGMHRLKQATPLRRVYEIKWNPEDLRDSEDMYMNGMRSSVLTVQTQMPSLVFSDPSHFRDSPPSWAKPPFFDGLAVKMMKTKMIIQFISNAFRFILKEEGLKIRKEQQVYIQLRHFGVHLSIGRNVRFQA</sequence>
<evidence type="ECO:0000256" key="1">
    <source>
        <dbReference type="ARBA" id="ARBA00012513"/>
    </source>
</evidence>
<dbReference type="SUPFAM" id="SSF56112">
    <property type="entry name" value="Protein kinase-like (PK-like)"/>
    <property type="match status" value="1"/>
</dbReference>
<dbReference type="SMART" id="SM00220">
    <property type="entry name" value="S_TKc"/>
    <property type="match status" value="1"/>
</dbReference>
<keyword evidence="5" id="KW-0067">ATP-binding</keyword>